<evidence type="ECO:0000313" key="3">
    <source>
        <dbReference type="EMBL" id="CAL4772947.1"/>
    </source>
</evidence>
<keyword evidence="4" id="KW-1185">Reference proteome</keyword>
<organism evidence="2">
    <name type="scientific">Cladocopium goreaui</name>
    <dbReference type="NCBI Taxonomy" id="2562237"/>
    <lineage>
        <taxon>Eukaryota</taxon>
        <taxon>Sar</taxon>
        <taxon>Alveolata</taxon>
        <taxon>Dinophyceae</taxon>
        <taxon>Suessiales</taxon>
        <taxon>Symbiodiniaceae</taxon>
        <taxon>Cladocopium</taxon>
    </lineage>
</organism>
<feature type="compositionally biased region" description="Low complexity" evidence="1">
    <location>
        <begin position="62"/>
        <end position="72"/>
    </location>
</feature>
<reference evidence="2" key="1">
    <citation type="submission" date="2022-10" db="EMBL/GenBank/DDBJ databases">
        <authorList>
            <person name="Chen Y."/>
            <person name="Dougan E. K."/>
            <person name="Chan C."/>
            <person name="Rhodes N."/>
            <person name="Thang M."/>
        </authorList>
    </citation>
    <scope>NUCLEOTIDE SEQUENCE</scope>
</reference>
<accession>A0A9P1C5T9</accession>
<dbReference type="AlphaFoldDB" id="A0A9P1C5T9"/>
<dbReference type="EMBL" id="CAMXCT030001003">
    <property type="protein sequence ID" value="CAL4772947.1"/>
    <property type="molecule type" value="Genomic_DNA"/>
</dbReference>
<feature type="region of interest" description="Disordered" evidence="1">
    <location>
        <begin position="169"/>
        <end position="192"/>
    </location>
</feature>
<reference evidence="3 4" key="2">
    <citation type="submission" date="2024-05" db="EMBL/GenBank/DDBJ databases">
        <authorList>
            <person name="Chen Y."/>
            <person name="Shah S."/>
            <person name="Dougan E. K."/>
            <person name="Thang M."/>
            <person name="Chan C."/>
        </authorList>
    </citation>
    <scope>NUCLEOTIDE SEQUENCE [LARGE SCALE GENOMIC DNA]</scope>
</reference>
<sequence length="301" mass="32850">MARERVCHKQIGTKSLQFRCLGTVTIQDCAAAAALLSESSNAPQELVEGDESEEVTRDADAADASDAGNEAAPSEEMIVEVKSMTLKIPCEELAKEEQILLSAKEVCCDVAGPRLSCHQLAANVLGRHHVKATNCTLQLDGDIEVGAEQLHVHLVTGDVFRDMKRGVLPAEPAEPGEVPKEPPPAERKSSSTTRLQIGVLDLTLQPSKQRTERHLDIQCRSAMLAVPPAPWTSVEIELYPVNEHSDGSKHGKHGKVLHWMNIKLYYFNLGLGSPGYWVFDETSHIDPENESSSPDECQGLC</sequence>
<dbReference type="Proteomes" id="UP001152797">
    <property type="component" value="Unassembled WGS sequence"/>
</dbReference>
<evidence type="ECO:0000256" key="1">
    <source>
        <dbReference type="SAM" id="MobiDB-lite"/>
    </source>
</evidence>
<dbReference type="EMBL" id="CAMXCT020001003">
    <property type="protein sequence ID" value="CAL1139010.1"/>
    <property type="molecule type" value="Genomic_DNA"/>
</dbReference>
<name>A0A9P1C5T9_9DINO</name>
<protein>
    <submittedName>
        <fullName evidence="2">Uncharacterized protein</fullName>
    </submittedName>
</protein>
<feature type="region of interest" description="Disordered" evidence="1">
    <location>
        <begin position="40"/>
        <end position="73"/>
    </location>
</feature>
<feature type="compositionally biased region" description="Basic and acidic residues" evidence="1">
    <location>
        <begin position="177"/>
        <end position="189"/>
    </location>
</feature>
<evidence type="ECO:0000313" key="4">
    <source>
        <dbReference type="Proteomes" id="UP001152797"/>
    </source>
</evidence>
<evidence type="ECO:0000313" key="2">
    <source>
        <dbReference type="EMBL" id="CAI3985635.1"/>
    </source>
</evidence>
<comment type="caution">
    <text evidence="2">The sequence shown here is derived from an EMBL/GenBank/DDBJ whole genome shotgun (WGS) entry which is preliminary data.</text>
</comment>
<dbReference type="EMBL" id="CAMXCT010001003">
    <property type="protein sequence ID" value="CAI3985635.1"/>
    <property type="molecule type" value="Genomic_DNA"/>
</dbReference>
<gene>
    <name evidence="2" type="ORF">C1SCF055_LOCUS13062</name>
</gene>
<proteinExistence type="predicted"/>